<gene>
    <name evidence="10" type="ORF">A3D72_04115</name>
</gene>
<reference evidence="10 11" key="1">
    <citation type="journal article" date="2016" name="Nat. Commun.">
        <title>Thousands of microbial genomes shed light on interconnected biogeochemical processes in an aquifer system.</title>
        <authorList>
            <person name="Anantharaman K."/>
            <person name="Brown C.T."/>
            <person name="Hug L.A."/>
            <person name="Sharon I."/>
            <person name="Castelle C.J."/>
            <person name="Probst A.J."/>
            <person name="Thomas B.C."/>
            <person name="Singh A."/>
            <person name="Wilkins M.J."/>
            <person name="Karaoz U."/>
            <person name="Brodie E.L."/>
            <person name="Williams K.H."/>
            <person name="Hubbard S.S."/>
            <person name="Banfield J.F."/>
        </authorList>
    </citation>
    <scope>NUCLEOTIDE SEQUENCE [LARGE SCALE GENOMIC DNA]</scope>
</reference>
<evidence type="ECO:0000313" key="10">
    <source>
        <dbReference type="EMBL" id="OGL74317.1"/>
    </source>
</evidence>
<comment type="catalytic activity">
    <reaction evidence="7">
        <text>N-acetyl-alpha-D-glucosamine 1-phosphate + UTP + H(+) = UDP-N-acetyl-alpha-D-glucosamine + diphosphate</text>
        <dbReference type="Rhea" id="RHEA:13509"/>
        <dbReference type="ChEBI" id="CHEBI:15378"/>
        <dbReference type="ChEBI" id="CHEBI:33019"/>
        <dbReference type="ChEBI" id="CHEBI:46398"/>
        <dbReference type="ChEBI" id="CHEBI:57705"/>
        <dbReference type="ChEBI" id="CHEBI:57776"/>
        <dbReference type="EC" id="2.7.7.23"/>
    </reaction>
</comment>
<dbReference type="PANTHER" id="PTHR43584:SF3">
    <property type="entry name" value="BIFUNCTIONAL PROTEIN GLMU"/>
    <property type="match status" value="1"/>
</dbReference>
<dbReference type="SUPFAM" id="SSF53448">
    <property type="entry name" value="Nucleotide-diphospho-sugar transferases"/>
    <property type="match status" value="1"/>
</dbReference>
<dbReference type="EMBL" id="MGDZ01000002">
    <property type="protein sequence ID" value="OGL74317.1"/>
    <property type="molecule type" value="Genomic_DNA"/>
</dbReference>
<evidence type="ECO:0000256" key="6">
    <source>
        <dbReference type="ARBA" id="ARBA00048247"/>
    </source>
</evidence>
<evidence type="ECO:0000256" key="2">
    <source>
        <dbReference type="ARBA" id="ARBA00007947"/>
    </source>
</evidence>
<evidence type="ECO:0000256" key="5">
    <source>
        <dbReference type="ARBA" id="ARBA00023315"/>
    </source>
</evidence>
<accession>A0A1F7U9D3</accession>
<dbReference type="InterPro" id="IPR025877">
    <property type="entry name" value="MobA-like_NTP_Trfase"/>
</dbReference>
<dbReference type="InterPro" id="IPR050065">
    <property type="entry name" value="GlmU-like"/>
</dbReference>
<dbReference type="Gene3D" id="3.90.550.10">
    <property type="entry name" value="Spore Coat Polysaccharide Biosynthesis Protein SpsA, Chain A"/>
    <property type="match status" value="1"/>
</dbReference>
<evidence type="ECO:0000256" key="7">
    <source>
        <dbReference type="ARBA" id="ARBA00048493"/>
    </source>
</evidence>
<keyword evidence="5" id="KW-0012">Acyltransferase</keyword>
<evidence type="ECO:0000256" key="4">
    <source>
        <dbReference type="ARBA" id="ARBA00022695"/>
    </source>
</evidence>
<dbReference type="PANTHER" id="PTHR43584">
    <property type="entry name" value="NUCLEOTIDYL TRANSFERASE"/>
    <property type="match status" value="1"/>
</dbReference>
<dbReference type="GO" id="GO:0019134">
    <property type="term" value="F:glucosamine-1-phosphate N-acetyltransferase activity"/>
    <property type="evidence" value="ECO:0007669"/>
    <property type="project" value="UniProtKB-EC"/>
</dbReference>
<dbReference type="CDD" id="cd02540">
    <property type="entry name" value="GT2_GlmU_N_bac"/>
    <property type="match status" value="1"/>
</dbReference>
<organism evidence="10 11">
    <name type="scientific">Candidatus Uhrbacteria bacterium RIFCSPHIGHO2_02_FULL_57_19</name>
    <dbReference type="NCBI Taxonomy" id="1802391"/>
    <lineage>
        <taxon>Bacteria</taxon>
        <taxon>Candidatus Uhriibacteriota</taxon>
    </lineage>
</organism>
<dbReference type="GO" id="GO:0003977">
    <property type="term" value="F:UDP-N-acetylglucosamine diphosphorylase activity"/>
    <property type="evidence" value="ECO:0007669"/>
    <property type="project" value="UniProtKB-EC"/>
</dbReference>
<evidence type="ECO:0000313" key="11">
    <source>
        <dbReference type="Proteomes" id="UP000176303"/>
    </source>
</evidence>
<comment type="similarity">
    <text evidence="2">In the N-terminal section; belongs to the N-acetylglucosamine-1-phosphate uridyltransferase family.</text>
</comment>
<dbReference type="Pfam" id="PF12804">
    <property type="entry name" value="NTP_transf_3"/>
    <property type="match status" value="1"/>
</dbReference>
<protein>
    <recommendedName>
        <fullName evidence="9">MobA-like NTP transferase domain-containing protein</fullName>
    </recommendedName>
</protein>
<proteinExistence type="inferred from homology"/>
<evidence type="ECO:0000256" key="1">
    <source>
        <dbReference type="ARBA" id="ARBA00007707"/>
    </source>
</evidence>
<comment type="catalytic activity">
    <reaction evidence="6">
        <text>alpha-D-glucosamine 1-phosphate + acetyl-CoA = N-acetyl-alpha-D-glucosamine 1-phosphate + CoA + H(+)</text>
        <dbReference type="Rhea" id="RHEA:13725"/>
        <dbReference type="ChEBI" id="CHEBI:15378"/>
        <dbReference type="ChEBI" id="CHEBI:57287"/>
        <dbReference type="ChEBI" id="CHEBI:57288"/>
        <dbReference type="ChEBI" id="CHEBI:57776"/>
        <dbReference type="ChEBI" id="CHEBI:58516"/>
        <dbReference type="EC" id="2.3.1.157"/>
    </reaction>
</comment>
<comment type="function">
    <text evidence="8">Catalyzes the last two sequential reactions in the de novo biosynthetic pathway for UDP-N-acetylglucosamine (UDP-GlcNAc). The C-terminal domain catalyzes the transfer of acetyl group from acetyl coenzyme A to glucosamine-1-phosphate (GlcN-1-P) to produce N-acetylglucosamine-1-phosphate (GlcNAc-1-P), which is converted into UDP-GlcNAc by the transfer of uridine 5-monophosphate (from uridine 5-triphosphate), a reaction catalyzed by the N-terminal domain.</text>
</comment>
<sequence>MNRTVDVVVLAAGRGKRIHQAFPGVPKVLVPIAGKPMLLRLFDAIEKSGVARGITLVVGPAVESKVFAAIPPDVRLVLQPEPRGTGHAVLCTRPDLGDAENVLVLYGDHPLIREKTIRRLAEKHVASGATLTMATVPLPDFSGWRAGFADWGRVIRNGDGRVQRIVEAKDATGTELRVTEVNPSFLCFRAKWLWDHLPKVGCENAQGEYYLTDLLGLAVSEGVAVETFPLEDAREALGVNTPEQLAQAERMFLEIYK</sequence>
<evidence type="ECO:0000259" key="9">
    <source>
        <dbReference type="Pfam" id="PF12804"/>
    </source>
</evidence>
<keyword evidence="3" id="KW-0808">Transferase</keyword>
<feature type="domain" description="MobA-like NTP transferase" evidence="9">
    <location>
        <begin position="7"/>
        <end position="135"/>
    </location>
</feature>
<dbReference type="STRING" id="1802391.A3D72_04115"/>
<comment type="caution">
    <text evidence="10">The sequence shown here is derived from an EMBL/GenBank/DDBJ whole genome shotgun (WGS) entry which is preliminary data.</text>
</comment>
<dbReference type="InterPro" id="IPR029044">
    <property type="entry name" value="Nucleotide-diphossugar_trans"/>
</dbReference>
<keyword evidence="4" id="KW-0548">Nucleotidyltransferase</keyword>
<evidence type="ECO:0000256" key="8">
    <source>
        <dbReference type="ARBA" id="ARBA00049628"/>
    </source>
</evidence>
<comment type="similarity">
    <text evidence="1">In the C-terminal section; belongs to the transferase hexapeptide repeat family.</text>
</comment>
<evidence type="ECO:0000256" key="3">
    <source>
        <dbReference type="ARBA" id="ARBA00022679"/>
    </source>
</evidence>
<dbReference type="Proteomes" id="UP000176303">
    <property type="component" value="Unassembled WGS sequence"/>
</dbReference>
<name>A0A1F7U9D3_9BACT</name>
<dbReference type="AlphaFoldDB" id="A0A1F7U9D3"/>